<reference evidence="9 10" key="1">
    <citation type="submission" date="2019-01" db="EMBL/GenBank/DDBJ databases">
        <title>Novel species of Nocardioides.</title>
        <authorList>
            <person name="Liu Q."/>
            <person name="Xin Y.-H."/>
        </authorList>
    </citation>
    <scope>NUCLEOTIDE SEQUENCE [LARGE SCALE GENOMIC DNA]</scope>
    <source>
        <strain evidence="9 10">CGMCC 4.6882</strain>
    </source>
</reference>
<dbReference type="PIRSF" id="PIRSF000429">
    <property type="entry name" value="Ac-CoA_Ac_transf"/>
    <property type="match status" value="1"/>
</dbReference>
<keyword evidence="3" id="KW-0808">Transferase</keyword>
<dbReference type="AlphaFoldDB" id="A0A4Q2RVH3"/>
<dbReference type="PANTHER" id="PTHR42870">
    <property type="entry name" value="ACETYL-COA C-ACETYLTRANSFERASE"/>
    <property type="match status" value="1"/>
</dbReference>
<feature type="domain" description="Thiolase C-terminal" evidence="8">
    <location>
        <begin position="246"/>
        <end position="368"/>
    </location>
</feature>
<evidence type="ECO:0000256" key="2">
    <source>
        <dbReference type="ARBA" id="ARBA00022448"/>
    </source>
</evidence>
<dbReference type="RefSeq" id="WP_129397978.1">
    <property type="nucleotide sequence ID" value="NZ_SDWT01000001.1"/>
</dbReference>
<dbReference type="SUPFAM" id="SSF53901">
    <property type="entry name" value="Thiolase-like"/>
    <property type="match status" value="2"/>
</dbReference>
<gene>
    <name evidence="9" type="ORF">EUA93_01070</name>
</gene>
<evidence type="ECO:0000256" key="3">
    <source>
        <dbReference type="ARBA" id="ARBA00022679"/>
    </source>
</evidence>
<organism evidence="9 10">
    <name type="scientific">Nocardioides oleivorans</name>
    <dbReference type="NCBI Taxonomy" id="273676"/>
    <lineage>
        <taxon>Bacteria</taxon>
        <taxon>Bacillati</taxon>
        <taxon>Actinomycetota</taxon>
        <taxon>Actinomycetes</taxon>
        <taxon>Propionibacteriales</taxon>
        <taxon>Nocardioidaceae</taxon>
        <taxon>Nocardioides</taxon>
    </lineage>
</organism>
<dbReference type="PROSITE" id="PS00737">
    <property type="entry name" value="THIOLASE_2"/>
    <property type="match status" value="1"/>
</dbReference>
<keyword evidence="5" id="KW-0446">Lipid-binding</keyword>
<dbReference type="GO" id="GO:0016747">
    <property type="term" value="F:acyltransferase activity, transferring groups other than amino-acyl groups"/>
    <property type="evidence" value="ECO:0007669"/>
    <property type="project" value="InterPro"/>
</dbReference>
<dbReference type="Pfam" id="PF22691">
    <property type="entry name" value="Thiolase_C_1"/>
    <property type="match status" value="1"/>
</dbReference>
<dbReference type="Pfam" id="PF00108">
    <property type="entry name" value="Thiolase_N"/>
    <property type="match status" value="1"/>
</dbReference>
<evidence type="ECO:0000259" key="8">
    <source>
        <dbReference type="Pfam" id="PF22691"/>
    </source>
</evidence>
<feature type="domain" description="Thiolase N-terminal" evidence="7">
    <location>
        <begin position="11"/>
        <end position="217"/>
    </location>
</feature>
<proteinExistence type="predicted"/>
<keyword evidence="2" id="KW-0813">Transport</keyword>
<dbReference type="InterPro" id="IPR002155">
    <property type="entry name" value="Thiolase"/>
</dbReference>
<comment type="caution">
    <text evidence="9">The sequence shown here is derived from an EMBL/GenBank/DDBJ whole genome shotgun (WGS) entry which is preliminary data.</text>
</comment>
<dbReference type="GO" id="GO:0006869">
    <property type="term" value="P:lipid transport"/>
    <property type="evidence" value="ECO:0007669"/>
    <property type="project" value="UniProtKB-KW"/>
</dbReference>
<evidence type="ECO:0000256" key="1">
    <source>
        <dbReference type="ARBA" id="ARBA00012352"/>
    </source>
</evidence>
<evidence type="ECO:0000256" key="6">
    <source>
        <dbReference type="ARBA" id="ARBA00032316"/>
    </source>
</evidence>
<sequence>MAGAAVTTPRIVGAATTPFGKFRERTLESLAVEAGIAAVRDAGLQRTDIEALFSGNAYAGSLVGQRIGKEMGLDGLPCYNFENACASGASALAQAYRAVRNGEFTTVLVIGVEQLSALGGGLLPIGPGDPEIKAGLTMPAAYAMRTESWLSRFGGKPEDIAQVSVKSRDAASRNPNAQYRTPVTIDEVMESRLVADPITLLQMCPNADGAAAVVVTRDPAATGDARSVEVLSSAVLSGQFFQGWRDMAWPDITLRAVEQAYGQAGITARDVDVAEVHDAAAIGEVMYYEALGLCERGEGASFVLSGRSALAGRTAVNTGGGLLSRGHPLGATGIVQVVEIVAQLRGETGANQVEGAQVGVAHCTGGGIWGVDNGAAAVHVLARR</sequence>
<evidence type="ECO:0000256" key="4">
    <source>
        <dbReference type="ARBA" id="ARBA00023055"/>
    </source>
</evidence>
<protein>
    <recommendedName>
        <fullName evidence="1">propanoyl-CoA C-acyltransferase</fullName>
        <ecNumber evidence="1">2.3.1.176</ecNumber>
    </recommendedName>
    <alternativeName>
        <fullName evidence="6">Propanoyl-CoA C-acyltransferase</fullName>
    </alternativeName>
</protein>
<evidence type="ECO:0000313" key="9">
    <source>
        <dbReference type="EMBL" id="RYB93067.1"/>
    </source>
</evidence>
<keyword evidence="10" id="KW-1185">Reference proteome</keyword>
<dbReference type="EC" id="2.3.1.176" evidence="1"/>
<dbReference type="InterPro" id="IPR055140">
    <property type="entry name" value="Thiolase_C_2"/>
</dbReference>
<dbReference type="OrthoDB" id="9785768at2"/>
<dbReference type="InterPro" id="IPR020616">
    <property type="entry name" value="Thiolase_N"/>
</dbReference>
<evidence type="ECO:0000313" key="10">
    <source>
        <dbReference type="Proteomes" id="UP000294071"/>
    </source>
</evidence>
<accession>A0A4Q2RVH3</accession>
<dbReference type="Proteomes" id="UP000294071">
    <property type="component" value="Unassembled WGS sequence"/>
</dbReference>
<name>A0A4Q2RVH3_9ACTN</name>
<keyword evidence="4" id="KW-0445">Lipid transport</keyword>
<dbReference type="PANTHER" id="PTHR42870:SF1">
    <property type="entry name" value="NON-SPECIFIC LIPID-TRANSFER PROTEIN-LIKE 2"/>
    <property type="match status" value="1"/>
</dbReference>
<evidence type="ECO:0000259" key="7">
    <source>
        <dbReference type="Pfam" id="PF00108"/>
    </source>
</evidence>
<dbReference type="Gene3D" id="3.40.47.10">
    <property type="match status" value="1"/>
</dbReference>
<dbReference type="InterPro" id="IPR016039">
    <property type="entry name" value="Thiolase-like"/>
</dbReference>
<dbReference type="GO" id="GO:0008289">
    <property type="term" value="F:lipid binding"/>
    <property type="evidence" value="ECO:0007669"/>
    <property type="project" value="UniProtKB-KW"/>
</dbReference>
<evidence type="ECO:0000256" key="5">
    <source>
        <dbReference type="ARBA" id="ARBA00023121"/>
    </source>
</evidence>
<dbReference type="CDD" id="cd00829">
    <property type="entry name" value="SCP-x_thiolase"/>
    <property type="match status" value="1"/>
</dbReference>
<dbReference type="EMBL" id="SDWT01000001">
    <property type="protein sequence ID" value="RYB93067.1"/>
    <property type="molecule type" value="Genomic_DNA"/>
</dbReference>
<dbReference type="InterPro" id="IPR020613">
    <property type="entry name" value="Thiolase_CS"/>
</dbReference>